<dbReference type="KEGG" id="dov:DSCO28_72150"/>
<feature type="domain" description="PDZ" evidence="12">
    <location>
        <begin position="114"/>
        <end position="157"/>
    </location>
</feature>
<dbReference type="InterPro" id="IPR008915">
    <property type="entry name" value="Peptidase_M50"/>
</dbReference>
<dbReference type="Gene3D" id="2.30.42.10">
    <property type="match status" value="2"/>
</dbReference>
<keyword evidence="10 11" id="KW-0472">Membrane</keyword>
<feature type="transmembrane region" description="Helical" evidence="11">
    <location>
        <begin position="380"/>
        <end position="402"/>
    </location>
</feature>
<evidence type="ECO:0000256" key="6">
    <source>
        <dbReference type="ARBA" id="ARBA00022801"/>
    </source>
</evidence>
<evidence type="ECO:0000256" key="7">
    <source>
        <dbReference type="ARBA" id="ARBA00022833"/>
    </source>
</evidence>
<keyword evidence="4 13" id="KW-0645">Protease</keyword>
<keyword evidence="5 11" id="KW-0812">Transmembrane</keyword>
<keyword evidence="11" id="KW-0479">Metal-binding</keyword>
<dbReference type="InterPro" id="IPR041489">
    <property type="entry name" value="PDZ_6"/>
</dbReference>
<dbReference type="Pfam" id="PF02163">
    <property type="entry name" value="Peptidase_M50"/>
    <property type="match status" value="1"/>
</dbReference>
<dbReference type="Pfam" id="PF17820">
    <property type="entry name" value="PDZ_6"/>
    <property type="match status" value="2"/>
</dbReference>
<dbReference type="SMART" id="SM00228">
    <property type="entry name" value="PDZ"/>
    <property type="match status" value="2"/>
</dbReference>
<dbReference type="GO" id="GO:0016020">
    <property type="term" value="C:membrane"/>
    <property type="evidence" value="ECO:0007669"/>
    <property type="project" value="UniProtKB-SubCell"/>
</dbReference>
<dbReference type="PANTHER" id="PTHR42837:SF2">
    <property type="entry name" value="MEMBRANE METALLOPROTEASE ARASP2, CHLOROPLASTIC-RELATED"/>
    <property type="match status" value="1"/>
</dbReference>
<dbReference type="GO" id="GO:0006508">
    <property type="term" value="P:proteolysis"/>
    <property type="evidence" value="ECO:0007669"/>
    <property type="project" value="UniProtKB-KW"/>
</dbReference>
<dbReference type="CDD" id="cd23081">
    <property type="entry name" value="cpPDZ_EcRseP-like"/>
    <property type="match status" value="2"/>
</dbReference>
<dbReference type="GO" id="GO:0004222">
    <property type="term" value="F:metalloendopeptidase activity"/>
    <property type="evidence" value="ECO:0007669"/>
    <property type="project" value="InterPro"/>
</dbReference>
<name>A0A5K8A273_9BACT</name>
<dbReference type="PANTHER" id="PTHR42837">
    <property type="entry name" value="REGULATOR OF SIGMA-E PROTEASE RSEP"/>
    <property type="match status" value="1"/>
</dbReference>
<comment type="similarity">
    <text evidence="3 11">Belongs to the peptidase M50B family.</text>
</comment>
<evidence type="ECO:0000256" key="1">
    <source>
        <dbReference type="ARBA" id="ARBA00001947"/>
    </source>
</evidence>
<evidence type="ECO:0000256" key="4">
    <source>
        <dbReference type="ARBA" id="ARBA00022670"/>
    </source>
</evidence>
<protein>
    <recommendedName>
        <fullName evidence="11">Zinc metalloprotease</fullName>
        <ecNumber evidence="11">3.4.24.-</ecNumber>
    </recommendedName>
</protein>
<feature type="transmembrane region" description="Helical" evidence="11">
    <location>
        <begin position="95"/>
        <end position="120"/>
    </location>
</feature>
<keyword evidence="6 11" id="KW-0378">Hydrolase</keyword>
<accession>A0A5K8A273</accession>
<evidence type="ECO:0000256" key="3">
    <source>
        <dbReference type="ARBA" id="ARBA00007931"/>
    </source>
</evidence>
<evidence type="ECO:0000256" key="2">
    <source>
        <dbReference type="ARBA" id="ARBA00004141"/>
    </source>
</evidence>
<keyword evidence="8 11" id="KW-1133">Transmembrane helix</keyword>
<gene>
    <name evidence="13" type="ORF">DSCO28_72150</name>
</gene>
<dbReference type="EMBL" id="AP021876">
    <property type="protein sequence ID" value="BBO86649.1"/>
    <property type="molecule type" value="Genomic_DNA"/>
</dbReference>
<dbReference type="EC" id="3.4.24.-" evidence="11"/>
<dbReference type="InterPro" id="IPR001478">
    <property type="entry name" value="PDZ"/>
</dbReference>
<evidence type="ECO:0000313" key="14">
    <source>
        <dbReference type="Proteomes" id="UP000425960"/>
    </source>
</evidence>
<feature type="transmembrane region" description="Helical" evidence="11">
    <location>
        <begin position="427"/>
        <end position="445"/>
    </location>
</feature>
<feature type="domain" description="PDZ" evidence="12">
    <location>
        <begin position="221"/>
        <end position="252"/>
    </location>
</feature>
<evidence type="ECO:0000256" key="8">
    <source>
        <dbReference type="ARBA" id="ARBA00022989"/>
    </source>
</evidence>
<organism evidence="13 14">
    <name type="scientific">Desulfosarcina ovata subsp. sediminis</name>
    <dbReference type="NCBI Taxonomy" id="885957"/>
    <lineage>
        <taxon>Bacteria</taxon>
        <taxon>Pseudomonadati</taxon>
        <taxon>Thermodesulfobacteriota</taxon>
        <taxon>Desulfobacteria</taxon>
        <taxon>Desulfobacterales</taxon>
        <taxon>Desulfosarcinaceae</taxon>
        <taxon>Desulfosarcina</taxon>
    </lineage>
</organism>
<dbReference type="RefSeq" id="WP_155325864.1">
    <property type="nucleotide sequence ID" value="NZ_AP021876.1"/>
</dbReference>
<keyword evidence="9 11" id="KW-0482">Metalloprotease</keyword>
<dbReference type="InterPro" id="IPR036034">
    <property type="entry name" value="PDZ_sf"/>
</dbReference>
<evidence type="ECO:0000313" key="13">
    <source>
        <dbReference type="EMBL" id="BBO86649.1"/>
    </source>
</evidence>
<evidence type="ECO:0000256" key="10">
    <source>
        <dbReference type="ARBA" id="ARBA00023136"/>
    </source>
</evidence>
<proteinExistence type="inferred from homology"/>
<dbReference type="AlphaFoldDB" id="A0A5K8A273"/>
<dbReference type="NCBIfam" id="TIGR00054">
    <property type="entry name" value="RIP metalloprotease RseP"/>
    <property type="match status" value="1"/>
</dbReference>
<dbReference type="PROSITE" id="PS50106">
    <property type="entry name" value="PDZ"/>
    <property type="match status" value="2"/>
</dbReference>
<reference evidence="13 14" key="1">
    <citation type="submission" date="2019-11" db="EMBL/GenBank/DDBJ databases">
        <title>Comparative genomics of hydrocarbon-degrading Desulfosarcina strains.</title>
        <authorList>
            <person name="Watanabe M."/>
            <person name="Kojima H."/>
            <person name="Fukui M."/>
        </authorList>
    </citation>
    <scope>NUCLEOTIDE SEQUENCE [LARGE SCALE GENOMIC DNA]</scope>
    <source>
        <strain evidence="13 14">28bB2T</strain>
    </source>
</reference>
<comment type="cofactor">
    <cofactor evidence="1 11">
        <name>Zn(2+)</name>
        <dbReference type="ChEBI" id="CHEBI:29105"/>
    </cofactor>
</comment>
<dbReference type="InterPro" id="IPR004387">
    <property type="entry name" value="Pept_M50_Zn"/>
</dbReference>
<sequence>MTTSIFAFVVVLGVLIFFHELGHFLVARLFGVGVEKFSLGFGPRLLGRTVGITDYRLSAIPLGGYVKMVGDEPDAEIDPEMIPYSFTHKHVFKKILIVAAGPFFNLLLAVIIYFGFFYFIGTEDIRPVVKHVVAESPAARAGFRNGDEIVAIDGKTVAAWGDIERLIADGGGTPAHITARRGGELFDVTLTPQTKVAKDILGDDTPYYDAGFSGLPPLKAIVGEVAEGYPAKKAGLKKGDLIIGINGTPVDSWNTMKTIISQSKGEALSVRVRRGVETLTVEIVPVLFSEENVRGEKVDSYRIGISTPGITIPDADRIIVKRGLWDALQESVGQTYQISRLTILSIGKLIKGTVSTKTLGGPIMIAEMAGQQAEAGLTNLIFFIAVLSINLAVLNFLPIPVLDGGHLMFFFIEAIIRRPVNMRMREIAQQAGIFILILLMIFVFYNDITRLFAS</sequence>
<dbReference type="Proteomes" id="UP000425960">
    <property type="component" value="Chromosome"/>
</dbReference>
<feature type="transmembrane region" description="Helical" evidence="11">
    <location>
        <begin position="6"/>
        <end position="26"/>
    </location>
</feature>
<evidence type="ECO:0000259" key="12">
    <source>
        <dbReference type="PROSITE" id="PS50106"/>
    </source>
</evidence>
<comment type="subcellular location">
    <subcellularLocation>
        <location evidence="2">Membrane</location>
        <topology evidence="2">Multi-pass membrane protein</topology>
    </subcellularLocation>
</comment>
<evidence type="ECO:0000256" key="9">
    <source>
        <dbReference type="ARBA" id="ARBA00023049"/>
    </source>
</evidence>
<keyword evidence="7 11" id="KW-0862">Zinc</keyword>
<dbReference type="SUPFAM" id="SSF50156">
    <property type="entry name" value="PDZ domain-like"/>
    <property type="match status" value="2"/>
</dbReference>
<evidence type="ECO:0000256" key="5">
    <source>
        <dbReference type="ARBA" id="ARBA00022692"/>
    </source>
</evidence>
<evidence type="ECO:0000256" key="11">
    <source>
        <dbReference type="RuleBase" id="RU362031"/>
    </source>
</evidence>
<dbReference type="CDD" id="cd06163">
    <property type="entry name" value="S2P-M50_PDZ_RseP-like"/>
    <property type="match status" value="2"/>
</dbReference>
<dbReference type="GO" id="GO:0046872">
    <property type="term" value="F:metal ion binding"/>
    <property type="evidence" value="ECO:0007669"/>
    <property type="project" value="UniProtKB-KW"/>
</dbReference>